<dbReference type="EMBL" id="MT142535">
    <property type="protein sequence ID" value="QJA84798.1"/>
    <property type="molecule type" value="Genomic_DNA"/>
</dbReference>
<evidence type="ECO:0000313" key="3">
    <source>
        <dbReference type="EMBL" id="QJA84798.1"/>
    </source>
</evidence>
<feature type="region of interest" description="Disordered" evidence="1">
    <location>
        <begin position="245"/>
        <end position="267"/>
    </location>
</feature>
<dbReference type="SUPFAM" id="SSF158499">
    <property type="entry name" value="DnaD domain-like"/>
    <property type="match status" value="1"/>
</dbReference>
<dbReference type="AlphaFoldDB" id="A0A6M3KU05"/>
<dbReference type="InterPro" id="IPR034829">
    <property type="entry name" value="DnaD-like_sf"/>
</dbReference>
<dbReference type="InterPro" id="IPR053162">
    <property type="entry name" value="DnaD"/>
</dbReference>
<accession>A0A6M3KU05</accession>
<gene>
    <name evidence="3" type="ORF">MM415A00148_0016</name>
</gene>
<reference evidence="3" key="1">
    <citation type="submission" date="2020-03" db="EMBL/GenBank/DDBJ databases">
        <title>The deep terrestrial virosphere.</title>
        <authorList>
            <person name="Holmfeldt K."/>
            <person name="Nilsson E."/>
            <person name="Simone D."/>
            <person name="Lopez-Fernandez M."/>
            <person name="Wu X."/>
            <person name="de Brujin I."/>
            <person name="Lundin D."/>
            <person name="Andersson A."/>
            <person name="Bertilsson S."/>
            <person name="Dopson M."/>
        </authorList>
    </citation>
    <scope>NUCLEOTIDE SEQUENCE</scope>
    <source>
        <strain evidence="3">MM415A00148</strain>
    </source>
</reference>
<evidence type="ECO:0000256" key="1">
    <source>
        <dbReference type="SAM" id="MobiDB-lite"/>
    </source>
</evidence>
<dbReference type="PANTHER" id="PTHR37293">
    <property type="entry name" value="PHAGE REPLICATION PROTEIN-RELATED"/>
    <property type="match status" value="1"/>
</dbReference>
<dbReference type="PANTHER" id="PTHR37293:SF5">
    <property type="entry name" value="DNA REPLICATION PROTEIN"/>
    <property type="match status" value="1"/>
</dbReference>
<feature type="compositionally biased region" description="Basic and acidic residues" evidence="1">
    <location>
        <begin position="245"/>
        <end position="263"/>
    </location>
</feature>
<evidence type="ECO:0000259" key="2">
    <source>
        <dbReference type="Pfam" id="PF07261"/>
    </source>
</evidence>
<dbReference type="InterPro" id="IPR006343">
    <property type="entry name" value="DnaB/C_C"/>
</dbReference>
<proteinExistence type="predicted"/>
<feature type="domain" description="DnaB/C C-terminal" evidence="2">
    <location>
        <begin position="186"/>
        <end position="245"/>
    </location>
</feature>
<sequence>MMAKRPVLPPRYINTSMAVLLVCKNERALFYTYTCLRALAWSEDYLQVHPKIVEKEFGIPKATLYRHLNRLASSSIHAVLRYGSAGGGDIQIEFAPYADVQSQFSEMRIAYSASGSPSSQNKCIDSGNGKPAVVNTKVSSLNIEKASLENETDSPNIEKASLEIETDSPNIEKASLEIEKGRPNIFSLYEENIGPLVPLMADTLRDAEEEYSEEWIRDAFAIAVENQARSWRYVVTILERWKAKGKDRGRGKGSREAGERGGRGESVVTRMLKELEVSDGE</sequence>
<dbReference type="NCBIfam" id="TIGR01446">
    <property type="entry name" value="DnaD_dom"/>
    <property type="match status" value="1"/>
</dbReference>
<name>A0A6M3KU05_9ZZZZ</name>
<organism evidence="3">
    <name type="scientific">viral metagenome</name>
    <dbReference type="NCBI Taxonomy" id="1070528"/>
    <lineage>
        <taxon>unclassified sequences</taxon>
        <taxon>metagenomes</taxon>
        <taxon>organismal metagenomes</taxon>
    </lineage>
</organism>
<dbReference type="Pfam" id="PF07261">
    <property type="entry name" value="DnaB_2"/>
    <property type="match status" value="1"/>
</dbReference>
<protein>
    <submittedName>
        <fullName evidence="3">Putative DnaB domain protein</fullName>
    </submittedName>
</protein>
<dbReference type="Gene3D" id="1.10.10.630">
    <property type="entry name" value="DnaD domain-like"/>
    <property type="match status" value="1"/>
</dbReference>